<accession>A0A9D1L315</accession>
<keyword evidence="2" id="KW-0238">DNA-binding</keyword>
<evidence type="ECO:0000256" key="2">
    <source>
        <dbReference type="ARBA" id="ARBA00023125"/>
    </source>
</evidence>
<dbReference type="GO" id="GO:0003700">
    <property type="term" value="F:DNA-binding transcription factor activity"/>
    <property type="evidence" value="ECO:0007669"/>
    <property type="project" value="InterPro"/>
</dbReference>
<organism evidence="5 6">
    <name type="scientific">Candidatus Fimihabitans intestinipullorum</name>
    <dbReference type="NCBI Taxonomy" id="2840820"/>
    <lineage>
        <taxon>Bacteria</taxon>
        <taxon>Bacillati</taxon>
        <taxon>Mycoplasmatota</taxon>
        <taxon>Mycoplasmatota incertae sedis</taxon>
        <taxon>Candidatus Fimihabitans</taxon>
    </lineage>
</organism>
<dbReference type="SUPFAM" id="SSF46689">
    <property type="entry name" value="Homeodomain-like"/>
    <property type="match status" value="2"/>
</dbReference>
<dbReference type="Proteomes" id="UP000824087">
    <property type="component" value="Unassembled WGS sequence"/>
</dbReference>
<dbReference type="Gene3D" id="1.10.10.60">
    <property type="entry name" value="Homeodomain-like"/>
    <property type="match status" value="2"/>
</dbReference>
<comment type="caution">
    <text evidence="5">The sequence shown here is derived from an EMBL/GenBank/DDBJ whole genome shotgun (WGS) entry which is preliminary data.</text>
</comment>
<sequence>MYSDELVCDMLNYIHDHLYETISMDELSRRFFYDKSYLMRKFKKALGMTIGYYVNAMRIYNSLSSYQTGDSVLKIALFHGFHSIEYYSEVFRSMMGVSPRTYKKFVQYRYYENEDEYYKMTTTVVQLQSLKKFVSDYQSRRKPVKLPVKKIRL</sequence>
<protein>
    <submittedName>
        <fullName evidence="5">Helix-turn-helix transcriptional regulator</fullName>
    </submittedName>
</protein>
<dbReference type="GO" id="GO:0043565">
    <property type="term" value="F:sequence-specific DNA binding"/>
    <property type="evidence" value="ECO:0007669"/>
    <property type="project" value="InterPro"/>
</dbReference>
<name>A0A9D1L315_9BACT</name>
<gene>
    <name evidence="5" type="ORF">IAD49_01050</name>
</gene>
<dbReference type="InterPro" id="IPR009057">
    <property type="entry name" value="Homeodomain-like_sf"/>
</dbReference>
<evidence type="ECO:0000256" key="1">
    <source>
        <dbReference type="ARBA" id="ARBA00023015"/>
    </source>
</evidence>
<keyword evidence="3" id="KW-0804">Transcription</keyword>
<dbReference type="Pfam" id="PF12833">
    <property type="entry name" value="HTH_18"/>
    <property type="match status" value="1"/>
</dbReference>
<reference evidence="5" key="2">
    <citation type="journal article" date="2021" name="PeerJ">
        <title>Extensive microbial diversity within the chicken gut microbiome revealed by metagenomics and culture.</title>
        <authorList>
            <person name="Gilroy R."/>
            <person name="Ravi A."/>
            <person name="Getino M."/>
            <person name="Pursley I."/>
            <person name="Horton D.L."/>
            <person name="Alikhan N.F."/>
            <person name="Baker D."/>
            <person name="Gharbi K."/>
            <person name="Hall N."/>
            <person name="Watson M."/>
            <person name="Adriaenssens E.M."/>
            <person name="Foster-Nyarko E."/>
            <person name="Jarju S."/>
            <person name="Secka A."/>
            <person name="Antonio M."/>
            <person name="Oren A."/>
            <person name="Chaudhuri R.R."/>
            <person name="La Ragione R."/>
            <person name="Hildebrand F."/>
            <person name="Pallen M.J."/>
        </authorList>
    </citation>
    <scope>NUCLEOTIDE SEQUENCE</scope>
    <source>
        <strain evidence="5">CHK197-8231</strain>
    </source>
</reference>
<evidence type="ECO:0000313" key="5">
    <source>
        <dbReference type="EMBL" id="HIU22146.1"/>
    </source>
</evidence>
<dbReference type="PANTHER" id="PTHR43280:SF28">
    <property type="entry name" value="HTH-TYPE TRANSCRIPTIONAL ACTIVATOR RHAS"/>
    <property type="match status" value="1"/>
</dbReference>
<dbReference type="PROSITE" id="PS01124">
    <property type="entry name" value="HTH_ARAC_FAMILY_2"/>
    <property type="match status" value="1"/>
</dbReference>
<reference evidence="5" key="1">
    <citation type="submission" date="2020-10" db="EMBL/GenBank/DDBJ databases">
        <authorList>
            <person name="Gilroy R."/>
        </authorList>
    </citation>
    <scope>NUCLEOTIDE SEQUENCE</scope>
    <source>
        <strain evidence="5">CHK197-8231</strain>
    </source>
</reference>
<proteinExistence type="predicted"/>
<evidence type="ECO:0000256" key="3">
    <source>
        <dbReference type="ARBA" id="ARBA00023163"/>
    </source>
</evidence>
<dbReference type="PANTHER" id="PTHR43280">
    <property type="entry name" value="ARAC-FAMILY TRANSCRIPTIONAL REGULATOR"/>
    <property type="match status" value="1"/>
</dbReference>
<evidence type="ECO:0000259" key="4">
    <source>
        <dbReference type="PROSITE" id="PS01124"/>
    </source>
</evidence>
<keyword evidence="1" id="KW-0805">Transcription regulation</keyword>
<dbReference type="AlphaFoldDB" id="A0A9D1L315"/>
<dbReference type="EMBL" id="DVML01000007">
    <property type="protein sequence ID" value="HIU22146.1"/>
    <property type="molecule type" value="Genomic_DNA"/>
</dbReference>
<dbReference type="SMART" id="SM00342">
    <property type="entry name" value="HTH_ARAC"/>
    <property type="match status" value="1"/>
</dbReference>
<dbReference type="InterPro" id="IPR018060">
    <property type="entry name" value="HTH_AraC"/>
</dbReference>
<feature type="domain" description="HTH araC/xylS-type" evidence="4">
    <location>
        <begin position="8"/>
        <end position="105"/>
    </location>
</feature>
<evidence type="ECO:0000313" key="6">
    <source>
        <dbReference type="Proteomes" id="UP000824087"/>
    </source>
</evidence>